<dbReference type="PANTHER" id="PTHR42834:SF1">
    <property type="entry name" value="ENDONUCLEASE_EXONUCLEASE_PHOSPHATASE FAMILY PROTEIN (AFU_ORTHOLOGUE AFUA_3G09210)"/>
    <property type="match status" value="1"/>
</dbReference>
<dbReference type="Pfam" id="PF19580">
    <property type="entry name" value="Exo_endo_phos_3"/>
    <property type="match status" value="1"/>
</dbReference>
<dbReference type="AlphaFoldDB" id="A0A948TN53"/>
<dbReference type="GO" id="GO:0004519">
    <property type="term" value="F:endonuclease activity"/>
    <property type="evidence" value="ECO:0007669"/>
    <property type="project" value="UniProtKB-KW"/>
</dbReference>
<comment type="caution">
    <text evidence="3">The sequence shown here is derived from an EMBL/GenBank/DDBJ whole genome shotgun (WGS) entry which is preliminary data.</text>
</comment>
<dbReference type="InterPro" id="IPR036691">
    <property type="entry name" value="Endo/exonu/phosph_ase_sf"/>
</dbReference>
<evidence type="ECO:0000313" key="4">
    <source>
        <dbReference type="Proteomes" id="UP000784286"/>
    </source>
</evidence>
<dbReference type="Proteomes" id="UP000784286">
    <property type="component" value="Unassembled WGS sequence"/>
</dbReference>
<feature type="chain" id="PRO_5036866371" evidence="1">
    <location>
        <begin position="22"/>
        <end position="346"/>
    </location>
</feature>
<dbReference type="SUPFAM" id="SSF56219">
    <property type="entry name" value="DNase I-like"/>
    <property type="match status" value="1"/>
</dbReference>
<dbReference type="PANTHER" id="PTHR42834">
    <property type="entry name" value="ENDONUCLEASE/EXONUCLEASE/PHOSPHATASE FAMILY PROTEIN (AFU_ORTHOLOGUE AFUA_3G09210)"/>
    <property type="match status" value="1"/>
</dbReference>
<dbReference type="InterPro" id="IPR005135">
    <property type="entry name" value="Endo/exonuclease/phosphatase"/>
</dbReference>
<feature type="domain" description="Endonuclease/exonuclease/phosphatase" evidence="2">
    <location>
        <begin position="31"/>
        <end position="341"/>
    </location>
</feature>
<evidence type="ECO:0000313" key="3">
    <source>
        <dbReference type="EMBL" id="MBU3856511.1"/>
    </source>
</evidence>
<organism evidence="3 4">
    <name type="scientific">Candidatus Phocaeicola excrementipullorum</name>
    <dbReference type="NCBI Taxonomy" id="2838731"/>
    <lineage>
        <taxon>Bacteria</taxon>
        <taxon>Pseudomonadati</taxon>
        <taxon>Bacteroidota</taxon>
        <taxon>Bacteroidia</taxon>
        <taxon>Bacteroidales</taxon>
        <taxon>Bacteroidaceae</taxon>
        <taxon>Phocaeicola</taxon>
    </lineage>
</organism>
<reference evidence="3" key="2">
    <citation type="submission" date="2021-04" db="EMBL/GenBank/DDBJ databases">
        <authorList>
            <person name="Gilroy R."/>
        </authorList>
    </citation>
    <scope>NUCLEOTIDE SEQUENCE</scope>
    <source>
        <strain evidence="3">8470</strain>
    </source>
</reference>
<keyword evidence="1" id="KW-0732">Signal</keyword>
<keyword evidence="3" id="KW-0378">Hydrolase</keyword>
<reference evidence="3" key="1">
    <citation type="journal article" date="2021" name="PeerJ">
        <title>Extensive microbial diversity within the chicken gut microbiome revealed by metagenomics and culture.</title>
        <authorList>
            <person name="Gilroy R."/>
            <person name="Ravi A."/>
            <person name="Getino M."/>
            <person name="Pursley I."/>
            <person name="Horton D.L."/>
            <person name="Alikhan N.F."/>
            <person name="Baker D."/>
            <person name="Gharbi K."/>
            <person name="Hall N."/>
            <person name="Watson M."/>
            <person name="Adriaenssens E.M."/>
            <person name="Foster-Nyarko E."/>
            <person name="Jarju S."/>
            <person name="Secka A."/>
            <person name="Antonio M."/>
            <person name="Oren A."/>
            <person name="Chaudhuri R.R."/>
            <person name="La Ragione R."/>
            <person name="Hildebrand F."/>
            <person name="Pallen M.J."/>
        </authorList>
    </citation>
    <scope>NUCLEOTIDE SEQUENCE</scope>
    <source>
        <strain evidence="3">8470</strain>
    </source>
</reference>
<dbReference type="Gene3D" id="3.60.10.10">
    <property type="entry name" value="Endonuclease/exonuclease/phosphatase"/>
    <property type="match status" value="1"/>
</dbReference>
<name>A0A948TN53_9BACT</name>
<dbReference type="EMBL" id="JAHLFJ010000077">
    <property type="protein sequence ID" value="MBU3856511.1"/>
    <property type="molecule type" value="Genomic_DNA"/>
</dbReference>
<evidence type="ECO:0000256" key="1">
    <source>
        <dbReference type="SAM" id="SignalP"/>
    </source>
</evidence>
<keyword evidence="3" id="KW-0255">Endonuclease</keyword>
<keyword evidence="3" id="KW-0540">Nuclease</keyword>
<protein>
    <submittedName>
        <fullName evidence="3">Endonuclease/exonuclease/phosphatase family protein</fullName>
    </submittedName>
</protein>
<accession>A0A948TN53</accession>
<proteinExistence type="predicted"/>
<feature type="signal peptide" evidence="1">
    <location>
        <begin position="1"/>
        <end position="21"/>
    </location>
</feature>
<sequence length="346" mass="39273">MNKRIILLSLFVTCIALSLSAQQKRLGVYAAAFYNLENLWDTEDDPDNPGDDEFTPKGPYEWTETKYRQKLNNVAKVISQLALDYCPAGPAIIGISEVENRKVVEDLVKAEPVASRSYQIVHFESPDHRGIDVAALYNPRLFRFISAQKYPFNKPDMPDYRTRDILLVNGLLAGEPFHLIVNHWPSRYGGAKSSPLREFAASIVKHIADSLHADNPEAKVLIVGDLNDDPSDPSCSKVLGAKKNKKDVKPDGYFNATWKFFDEGIGSLCYQDKWNLFDQQIVSGNLLGKDRSTLKFWKSEIFNRSFLIQQEGKYKGYPLRTFSGTTFQNGYSDHLPTLTYFIKEIQ</sequence>
<evidence type="ECO:0000259" key="2">
    <source>
        <dbReference type="Pfam" id="PF19580"/>
    </source>
</evidence>
<gene>
    <name evidence="3" type="ORF">H9928_08165</name>
</gene>